<dbReference type="Proteomes" id="UP000500767">
    <property type="component" value="Chromosome"/>
</dbReference>
<dbReference type="PANTHER" id="PTHR43103">
    <property type="entry name" value="NUCLEOSIDE-DIPHOSPHATE-SUGAR EPIMERASE"/>
    <property type="match status" value="1"/>
</dbReference>
<dbReference type="GO" id="GO:0005975">
    <property type="term" value="P:carbohydrate metabolic process"/>
    <property type="evidence" value="ECO:0007669"/>
    <property type="project" value="UniProtKB-UniRule"/>
</dbReference>
<keyword evidence="3 4" id="KW-0119">Carbohydrate metabolism</keyword>
<comment type="catalytic activity">
    <reaction evidence="4">
        <text>ADP-D-glycero-beta-D-manno-heptose = ADP-L-glycero-beta-D-manno-heptose</text>
        <dbReference type="Rhea" id="RHEA:17577"/>
        <dbReference type="ChEBI" id="CHEBI:59967"/>
        <dbReference type="ChEBI" id="CHEBI:61506"/>
        <dbReference type="EC" id="5.1.3.20"/>
    </reaction>
</comment>
<dbReference type="EC" id="5.1.3.20" evidence="4"/>
<feature type="binding site" evidence="4">
    <location>
        <position position="178"/>
    </location>
    <ligand>
        <name>NADP(+)</name>
        <dbReference type="ChEBI" id="CHEBI:58349"/>
    </ligand>
</feature>
<feature type="binding site" evidence="4">
    <location>
        <position position="188"/>
    </location>
    <ligand>
        <name>substrate</name>
    </ligand>
</feature>
<protein>
    <recommendedName>
        <fullName evidence="4">ADP-L-glycero-D-manno-heptose-6-epimerase</fullName>
        <ecNumber evidence="4">5.1.3.20</ecNumber>
    </recommendedName>
    <alternativeName>
        <fullName evidence="4">ADP-L-glycero-beta-D-manno-heptose-6-epimerase</fullName>
        <shortName evidence="4">ADP-glyceromanno-heptose 6-epimerase</shortName>
        <shortName evidence="4">ADP-hep 6-epimerase</shortName>
        <shortName evidence="4">AGME</shortName>
    </alternativeName>
</protein>
<comment type="function">
    <text evidence="4">Catalyzes the interconversion between ADP-D-glycero-beta-D-manno-heptose and ADP-L-glycero-beta-D-manno-heptose via an epimerization at carbon 6 of the heptose.</text>
</comment>
<evidence type="ECO:0000313" key="7">
    <source>
        <dbReference type="Proteomes" id="UP000500767"/>
    </source>
</evidence>
<name>A0A6M8HT46_9PROT</name>
<feature type="binding site" evidence="4">
    <location>
        <position position="177"/>
    </location>
    <ligand>
        <name>substrate</name>
    </ligand>
</feature>
<evidence type="ECO:0000256" key="4">
    <source>
        <dbReference type="HAMAP-Rule" id="MF_01601"/>
    </source>
</evidence>
<dbReference type="PANTHER" id="PTHR43103:SF3">
    <property type="entry name" value="ADP-L-GLYCERO-D-MANNO-HEPTOSE-6-EPIMERASE"/>
    <property type="match status" value="1"/>
</dbReference>
<reference evidence="6 7" key="1">
    <citation type="journal article" date="2014" name="World J. Microbiol. Biotechnol.">
        <title>Biodiversity and physiological characteristics of Antarctic and Arctic lichens-associated bacteria.</title>
        <authorList>
            <person name="Lee Y.M."/>
            <person name="Kim E.H."/>
            <person name="Lee H.K."/>
            <person name="Hong S.G."/>
        </authorList>
    </citation>
    <scope>NUCLEOTIDE SEQUENCE [LARGE SCALE GENOMIC DNA]</scope>
    <source>
        <strain evidence="6 7">PAMC 26569</strain>
    </source>
</reference>
<dbReference type="InterPro" id="IPR011912">
    <property type="entry name" value="Heptose_epim"/>
</dbReference>
<dbReference type="SUPFAM" id="SSF51735">
    <property type="entry name" value="NAD(P)-binding Rossmann-fold domains"/>
    <property type="match status" value="1"/>
</dbReference>
<evidence type="ECO:0000259" key="5">
    <source>
        <dbReference type="Pfam" id="PF01370"/>
    </source>
</evidence>
<dbReference type="GO" id="GO:0097171">
    <property type="term" value="P:ADP-L-glycero-beta-D-manno-heptose biosynthetic process"/>
    <property type="evidence" value="ECO:0007669"/>
    <property type="project" value="UniProtKB-UniPathway"/>
</dbReference>
<comment type="cofactor">
    <cofactor evidence="4">
        <name>NADP(+)</name>
        <dbReference type="ChEBI" id="CHEBI:58349"/>
    </cofactor>
    <text evidence="4">Binds 1 NADP(+) per subunit.</text>
</comment>
<dbReference type="GO" id="GO:0050661">
    <property type="term" value="F:NADP binding"/>
    <property type="evidence" value="ECO:0007669"/>
    <property type="project" value="InterPro"/>
</dbReference>
<comment type="subunit">
    <text evidence="4">Homopentamer.</text>
</comment>
<accession>A0A6M8HT46</accession>
<keyword evidence="7" id="KW-1185">Reference proteome</keyword>
<feature type="binding site" evidence="4">
    <location>
        <position position="149"/>
    </location>
    <ligand>
        <name>NADP(+)</name>
        <dbReference type="ChEBI" id="CHEBI:58349"/>
    </ligand>
</feature>
<feature type="binding site" evidence="4">
    <location>
        <position position="37"/>
    </location>
    <ligand>
        <name>NADP(+)</name>
        <dbReference type="ChEBI" id="CHEBI:58349"/>
    </ligand>
</feature>
<dbReference type="Pfam" id="PF01370">
    <property type="entry name" value="Epimerase"/>
    <property type="match status" value="1"/>
</dbReference>
<dbReference type="InterPro" id="IPR001509">
    <property type="entry name" value="Epimerase_deHydtase"/>
</dbReference>
<feature type="binding site" evidence="4">
    <location>
        <position position="288"/>
    </location>
    <ligand>
        <name>substrate</name>
    </ligand>
</feature>
<keyword evidence="2 4" id="KW-0413">Isomerase</keyword>
<feature type="binding site" evidence="4">
    <location>
        <begin position="209"/>
        <end position="212"/>
    </location>
    <ligand>
        <name>substrate</name>
    </ligand>
</feature>
<dbReference type="InterPro" id="IPR036291">
    <property type="entry name" value="NAD(P)-bd_dom_sf"/>
</dbReference>
<dbReference type="NCBIfam" id="TIGR02197">
    <property type="entry name" value="heptose_epim"/>
    <property type="match status" value="1"/>
</dbReference>
<feature type="binding site" evidence="4">
    <location>
        <position position="186"/>
    </location>
    <ligand>
        <name>NADP(+)</name>
        <dbReference type="ChEBI" id="CHEBI:58349"/>
    </ligand>
</feature>
<dbReference type="AlphaFoldDB" id="A0A6M8HT46"/>
<feature type="active site" description="Proton acceptor" evidence="4">
    <location>
        <position position="186"/>
    </location>
</feature>
<feature type="active site" description="Proton acceptor" evidence="4">
    <location>
        <position position="145"/>
    </location>
</feature>
<feature type="binding site" evidence="4">
    <location>
        <begin position="30"/>
        <end position="31"/>
    </location>
    <ligand>
        <name>NADP(+)</name>
        <dbReference type="ChEBI" id="CHEBI:58349"/>
    </ligand>
</feature>
<feature type="domain" description="NAD-dependent epimerase/dehydratase" evidence="5">
    <location>
        <begin position="2"/>
        <end position="251"/>
    </location>
</feature>
<keyword evidence="1 4" id="KW-0521">NADP</keyword>
<feature type="binding site" evidence="4">
    <location>
        <begin position="10"/>
        <end position="11"/>
    </location>
    <ligand>
        <name>NADP(+)</name>
        <dbReference type="ChEBI" id="CHEBI:58349"/>
    </ligand>
</feature>
<evidence type="ECO:0000256" key="2">
    <source>
        <dbReference type="ARBA" id="ARBA00023235"/>
    </source>
</evidence>
<dbReference type="HAMAP" id="MF_01601">
    <property type="entry name" value="Heptose_epimerase"/>
    <property type="match status" value="1"/>
</dbReference>
<sequence length="329" mass="36065">MILVTGGAGFIGSCLNATLQQRGLDTALVDRLGSDLKWRNIARHPPQRLLLPEQLDEFLGTTTQGGPGLDAVVHLGAISETTARDGDLVWQTNVALSQRLWSWCARQRVPFLYASSAATYGAAEGEGAFSDDPGRLDDLRPLNLYGWSKHAFDLWVRRQLESGAEAPPQWAGLKFFNVYGPNEYHKAGMISVVKVKHREVVAGLPARLFRSDRPGLADGAQARDFIWVGDVVDVLLWLLDTPSVSGLFNLGTGIARTYLDLAHAVSDAAGVGRQVAFVDMPEALRGQYQSYTCADMTRLRTAGYPGQFTSLEDGVRRYVQRLASNDPYL</sequence>
<dbReference type="Gene3D" id="3.90.25.10">
    <property type="entry name" value="UDP-galactose 4-epimerase, domain 1"/>
    <property type="match status" value="1"/>
</dbReference>
<evidence type="ECO:0000313" key="6">
    <source>
        <dbReference type="EMBL" id="QKE91436.1"/>
    </source>
</evidence>
<proteinExistence type="inferred from homology"/>
<dbReference type="GO" id="GO:0008712">
    <property type="term" value="F:ADP-glyceromanno-heptose 6-epimerase activity"/>
    <property type="evidence" value="ECO:0007669"/>
    <property type="project" value="UniProtKB-UniRule"/>
</dbReference>
<dbReference type="Gene3D" id="3.40.50.720">
    <property type="entry name" value="NAD(P)-binding Rossmann-like Domain"/>
    <property type="match status" value="1"/>
</dbReference>
<feature type="binding site" evidence="4">
    <location>
        <position position="223"/>
    </location>
    <ligand>
        <name>substrate</name>
    </ligand>
</feature>
<evidence type="ECO:0000256" key="3">
    <source>
        <dbReference type="ARBA" id="ARBA00023277"/>
    </source>
</evidence>
<dbReference type="UniPathway" id="UPA00356">
    <property type="reaction ID" value="UER00440"/>
</dbReference>
<dbReference type="EMBL" id="CP053708">
    <property type="protein sequence ID" value="QKE91436.1"/>
    <property type="molecule type" value="Genomic_DNA"/>
</dbReference>
<comment type="domain">
    <text evidence="4">Contains a large N-terminal NADP-binding domain, and a smaller C-terminal substrate-binding domain.</text>
</comment>
<dbReference type="KEGG" id="lck:HN018_16570"/>
<organism evidence="6 7">
    <name type="scientific">Lichenicola cladoniae</name>
    <dbReference type="NCBI Taxonomy" id="1484109"/>
    <lineage>
        <taxon>Bacteria</taxon>
        <taxon>Pseudomonadati</taxon>
        <taxon>Pseudomonadota</taxon>
        <taxon>Alphaproteobacteria</taxon>
        <taxon>Acetobacterales</taxon>
        <taxon>Acetobacteraceae</taxon>
        <taxon>Lichenicola</taxon>
    </lineage>
</organism>
<feature type="binding site" evidence="4">
    <location>
        <begin position="75"/>
        <end position="79"/>
    </location>
    <ligand>
        <name>NADP(+)</name>
        <dbReference type="ChEBI" id="CHEBI:58349"/>
    </ligand>
</feature>
<gene>
    <name evidence="6" type="primary">rfaD</name>
    <name evidence="4" type="synonym">hldD</name>
    <name evidence="6" type="ORF">HN018_16570</name>
</gene>
<comment type="pathway">
    <text evidence="4">Nucleotide-sugar biosynthesis; ADP-L-glycero-beta-D-manno-heptose biosynthesis; ADP-L-glycero-beta-D-manno-heptose from D-glycero-beta-D-manno-heptose 7-phosphate: step 4/4.</text>
</comment>
<evidence type="ECO:0000256" key="1">
    <source>
        <dbReference type="ARBA" id="ARBA00022857"/>
    </source>
</evidence>
<comment type="caution">
    <text evidence="4">Lacks conserved residue(s) required for the propagation of feature annotation.</text>
</comment>
<comment type="similarity">
    <text evidence="4">Belongs to the NAD(P)-dependent epimerase/dehydratase family. HldD subfamily.</text>
</comment>
<dbReference type="RefSeq" id="WP_171833037.1">
    <property type="nucleotide sequence ID" value="NZ_CP053708.1"/>
</dbReference>